<dbReference type="InterPro" id="IPR052019">
    <property type="entry name" value="F420H2_bilvrd_red/Heme_oxyg"/>
</dbReference>
<keyword evidence="5" id="KW-1185">Reference proteome</keyword>
<proteinExistence type="predicted"/>
<dbReference type="Proteomes" id="UP000261764">
    <property type="component" value="Chromosome I"/>
</dbReference>
<dbReference type="InterPro" id="IPR019595">
    <property type="entry name" value="DUF2470"/>
</dbReference>
<evidence type="ECO:0000259" key="2">
    <source>
        <dbReference type="Pfam" id="PF01243"/>
    </source>
</evidence>
<evidence type="ECO:0000313" key="4">
    <source>
        <dbReference type="EMBL" id="CDN40627.1"/>
    </source>
</evidence>
<dbReference type="GO" id="GO:0070967">
    <property type="term" value="F:coenzyme F420 binding"/>
    <property type="evidence" value="ECO:0007669"/>
    <property type="project" value="TreeGrafter"/>
</dbReference>
<feature type="domain" description="DUF2470" evidence="3">
    <location>
        <begin position="5"/>
        <end position="75"/>
    </location>
</feature>
<dbReference type="Gene3D" id="2.30.110.10">
    <property type="entry name" value="Electron Transport, Fmn-binding Protein, Chain A"/>
    <property type="match status" value="1"/>
</dbReference>
<dbReference type="InterPro" id="IPR012349">
    <property type="entry name" value="Split_barrel_FMN-bd"/>
</dbReference>
<dbReference type="RefSeq" id="WP_343251253.1">
    <property type="nucleotide sequence ID" value="NZ_HG937516.1"/>
</dbReference>
<dbReference type="Pfam" id="PF10615">
    <property type="entry name" value="DUF2470"/>
    <property type="match status" value="1"/>
</dbReference>
<dbReference type="InterPro" id="IPR037119">
    <property type="entry name" value="Haem_oxidase_HugZ-like_sf"/>
</dbReference>
<name>A0A292IJC1_9MOLU</name>
<gene>
    <name evidence="4" type="ORF">MAMA39_05090</name>
</gene>
<dbReference type="Gene3D" id="3.20.180.10">
    <property type="entry name" value="PNP-oxidase-like"/>
    <property type="match status" value="1"/>
</dbReference>
<evidence type="ECO:0008006" key="6">
    <source>
        <dbReference type="Google" id="ProtNLM"/>
    </source>
</evidence>
<keyword evidence="1" id="KW-0560">Oxidoreductase</keyword>
<dbReference type="PANTHER" id="PTHR35176:SF6">
    <property type="entry name" value="HEME OXYGENASE HI_0854-RELATED"/>
    <property type="match status" value="1"/>
</dbReference>
<dbReference type="KEGG" id="mamp:MAMA39_05090"/>
<dbReference type="GO" id="GO:0005829">
    <property type="term" value="C:cytosol"/>
    <property type="evidence" value="ECO:0007669"/>
    <property type="project" value="TreeGrafter"/>
</dbReference>
<dbReference type="PANTHER" id="PTHR35176">
    <property type="entry name" value="HEME OXYGENASE HI_0854-RELATED"/>
    <property type="match status" value="1"/>
</dbReference>
<evidence type="ECO:0000313" key="5">
    <source>
        <dbReference type="Proteomes" id="UP000261764"/>
    </source>
</evidence>
<dbReference type="AlphaFoldDB" id="A0A292IJC1"/>
<feature type="domain" description="Pyridoxamine 5'-phosphate oxidase N-terminal" evidence="2">
    <location>
        <begin position="92"/>
        <end position="221"/>
    </location>
</feature>
<protein>
    <recommendedName>
        <fullName evidence="6">Pyridoxamine 5'-phosphate oxidase putative domain-containing protein</fullName>
    </recommendedName>
</protein>
<accession>A0A292IJC1</accession>
<evidence type="ECO:0000259" key="3">
    <source>
        <dbReference type="Pfam" id="PF10615"/>
    </source>
</evidence>
<evidence type="ECO:0000256" key="1">
    <source>
        <dbReference type="ARBA" id="ARBA00023002"/>
    </source>
</evidence>
<dbReference type="EMBL" id="HG937516">
    <property type="protein sequence ID" value="CDN40627.1"/>
    <property type="molecule type" value="Genomic_DNA"/>
</dbReference>
<dbReference type="GO" id="GO:0016627">
    <property type="term" value="F:oxidoreductase activity, acting on the CH-CH group of donors"/>
    <property type="evidence" value="ECO:0007669"/>
    <property type="project" value="TreeGrafter"/>
</dbReference>
<sequence length="253" mass="29331">MDYKKFAIQHVNDDHLVALKMIFKKHYTDSYQTIKLHDFDLENMDILADGLKHILIPFPKKLSSLEEFKNIFIEMFRSASEGFDLDIVKDNLINFINKYNTIMMATIHDDQPVLSSALLIRSHNKHYIYISEIAEHYQALKQNPNKVKIMWIQSEETATSPISMIKATFQATAKFIESNELKKRILENAMQKIGTHGGISQIAKMNDFHLVELELGSGRFVQGFGQAYDVNPDFTIRKHLNQMPHHFSNEDQT</sequence>
<dbReference type="Pfam" id="PF01243">
    <property type="entry name" value="PNPOx_N"/>
    <property type="match status" value="1"/>
</dbReference>
<organism evidence="4 5">
    <name type="scientific">Mycoplasma amphoriforme A39</name>
    <dbReference type="NCBI Taxonomy" id="572419"/>
    <lineage>
        <taxon>Bacteria</taxon>
        <taxon>Bacillati</taxon>
        <taxon>Mycoplasmatota</taxon>
        <taxon>Mollicutes</taxon>
        <taxon>Mycoplasmataceae</taxon>
        <taxon>Mycoplasma</taxon>
    </lineage>
</organism>
<dbReference type="InterPro" id="IPR011576">
    <property type="entry name" value="Pyridox_Oxase_N"/>
</dbReference>
<reference evidence="4 5" key="1">
    <citation type="journal article" date="2015" name="Clin. Infect. Dis.">
        <title>Genomic Investigations unmask Mycoplasma amphoriforme, a new respiratory pathogen.</title>
        <authorList>
            <person name="Gillespie S.H."/>
            <person name="Ling C.L."/>
            <person name="Oravcova K."/>
            <person name="Pinheiro M."/>
            <person name="Wells L."/>
            <person name="Bryant J.M."/>
            <person name="McHugh T.D."/>
            <person name="Bebear C."/>
            <person name="Webster D."/>
            <person name="Harris S.R."/>
            <person name="Seth-Smith H.M."/>
            <person name="Thomson N.R."/>
        </authorList>
    </citation>
    <scope>NUCLEOTIDE SEQUENCE [LARGE SCALE GENOMIC DNA]</scope>
    <source>
        <strain evidence="4 5">A39</strain>
    </source>
</reference>
<dbReference type="SUPFAM" id="SSF50475">
    <property type="entry name" value="FMN-binding split barrel"/>
    <property type="match status" value="1"/>
</dbReference>